<evidence type="ECO:0000259" key="2">
    <source>
        <dbReference type="Pfam" id="PF00497"/>
    </source>
</evidence>
<evidence type="ECO:0000313" key="3">
    <source>
        <dbReference type="EMBL" id="MFC4655511.1"/>
    </source>
</evidence>
<gene>
    <name evidence="3" type="ORF">ACFO3I_10855</name>
</gene>
<dbReference type="PANTHER" id="PTHR38834:SF3">
    <property type="entry name" value="SOLUTE-BINDING PROTEIN FAMILY 3_N-TERMINAL DOMAIN-CONTAINING PROTEIN"/>
    <property type="match status" value="1"/>
</dbReference>
<proteinExistence type="predicted"/>
<feature type="chain" id="PRO_5047460797" evidence="1">
    <location>
        <begin position="18"/>
        <end position="229"/>
    </location>
</feature>
<reference evidence="4" key="1">
    <citation type="journal article" date="2019" name="Int. J. Syst. Evol. Microbiol.">
        <title>The Global Catalogue of Microorganisms (GCM) 10K type strain sequencing project: providing services to taxonomists for standard genome sequencing and annotation.</title>
        <authorList>
            <consortium name="The Broad Institute Genomics Platform"/>
            <consortium name="The Broad Institute Genome Sequencing Center for Infectious Disease"/>
            <person name="Wu L."/>
            <person name="Ma J."/>
        </authorList>
    </citation>
    <scope>NUCLEOTIDE SEQUENCE [LARGE SCALE GENOMIC DNA]</scope>
    <source>
        <strain evidence="4">DT28</strain>
    </source>
</reference>
<feature type="signal peptide" evidence="1">
    <location>
        <begin position="1"/>
        <end position="17"/>
    </location>
</feature>
<dbReference type="RefSeq" id="WP_377334008.1">
    <property type="nucleotide sequence ID" value="NZ_JBHSGB010000010.1"/>
</dbReference>
<keyword evidence="4" id="KW-1185">Reference proteome</keyword>
<evidence type="ECO:0000256" key="1">
    <source>
        <dbReference type="SAM" id="SignalP"/>
    </source>
</evidence>
<accession>A0ABV9JML2</accession>
<name>A0ABV9JML2_9GAMM</name>
<dbReference type="InterPro" id="IPR001638">
    <property type="entry name" value="Solute-binding_3/MltF_N"/>
</dbReference>
<organism evidence="3 4">
    <name type="scientific">Rheinheimera marina</name>
    <dbReference type="NCBI Taxonomy" id="1774958"/>
    <lineage>
        <taxon>Bacteria</taxon>
        <taxon>Pseudomonadati</taxon>
        <taxon>Pseudomonadota</taxon>
        <taxon>Gammaproteobacteria</taxon>
        <taxon>Chromatiales</taxon>
        <taxon>Chromatiaceae</taxon>
        <taxon>Rheinheimera</taxon>
    </lineage>
</organism>
<dbReference type="PANTHER" id="PTHR38834">
    <property type="entry name" value="PERIPLASMIC SUBSTRATE BINDING PROTEIN FAMILY 3"/>
    <property type="match status" value="1"/>
</dbReference>
<dbReference type="Pfam" id="PF00497">
    <property type="entry name" value="SBP_bac_3"/>
    <property type="match status" value="1"/>
</dbReference>
<dbReference type="SUPFAM" id="SSF53850">
    <property type="entry name" value="Periplasmic binding protein-like II"/>
    <property type="match status" value="1"/>
</dbReference>
<evidence type="ECO:0000313" key="4">
    <source>
        <dbReference type="Proteomes" id="UP001595962"/>
    </source>
</evidence>
<comment type="caution">
    <text evidence="3">The sequence shown here is derived from an EMBL/GenBank/DDBJ whole genome shotgun (WGS) entry which is preliminary data.</text>
</comment>
<dbReference type="Proteomes" id="UP001595962">
    <property type="component" value="Unassembled WGS sequence"/>
</dbReference>
<feature type="domain" description="Solute-binding protein family 3/N-terminal" evidence="2">
    <location>
        <begin position="21"/>
        <end position="149"/>
    </location>
</feature>
<keyword evidence="1" id="KW-0732">Signal</keyword>
<protein>
    <submittedName>
        <fullName evidence="3">Substrate-binding periplasmic protein</fullName>
    </submittedName>
</protein>
<sequence>MKTLCILVLCCSLTCQAADFIAVTESMPPMQQELDGQVCGENVELVQQIVSKAGLSAEFRLYPWARAYKMAQQQANTLIFAMARTPEREKRFYWIGKLVEFKLGLVRLQQRGEPIQRLEQLKGKTIAVQRDDSVYQWLIKAGFSEGNQLIVAASSEQSWALLANGKVDYVVENPRFLPEIERRTQLDKGALVVDMTIADLSSSAYLAASLATSPALVQRLQQAYQQVME</sequence>
<dbReference type="EMBL" id="JBHSGB010000010">
    <property type="protein sequence ID" value="MFC4655511.1"/>
    <property type="molecule type" value="Genomic_DNA"/>
</dbReference>
<dbReference type="Gene3D" id="3.40.190.10">
    <property type="entry name" value="Periplasmic binding protein-like II"/>
    <property type="match status" value="2"/>
</dbReference>